<dbReference type="InterPro" id="IPR021878">
    <property type="entry name" value="TgpA_N"/>
</dbReference>
<proteinExistence type="predicted"/>
<feature type="transmembrane region" description="Helical" evidence="2">
    <location>
        <begin position="170"/>
        <end position="190"/>
    </location>
</feature>
<feature type="transmembrane region" description="Helical" evidence="2">
    <location>
        <begin position="40"/>
        <end position="60"/>
    </location>
</feature>
<name>A0AAJ2NRJ6_ALKPS</name>
<dbReference type="Pfam" id="PF01841">
    <property type="entry name" value="Transglut_core"/>
    <property type="match status" value="1"/>
</dbReference>
<gene>
    <name evidence="4" type="ORF">RYX45_18610</name>
</gene>
<dbReference type="AlphaFoldDB" id="A0AAJ2NRJ6"/>
<dbReference type="InterPro" id="IPR052901">
    <property type="entry name" value="Bact_TGase-like"/>
</dbReference>
<dbReference type="InterPro" id="IPR002931">
    <property type="entry name" value="Transglutaminase-like"/>
</dbReference>
<feature type="region of interest" description="Disordered" evidence="1">
    <location>
        <begin position="562"/>
        <end position="581"/>
    </location>
</feature>
<dbReference type="RefSeq" id="WP_323467633.1">
    <property type="nucleotide sequence ID" value="NZ_CP144224.1"/>
</dbReference>
<sequence>MKLIMQKKQIDTSRDLLLYAMSFILLLEWLWPLPHITNTGFIHIFIMITAIYFVVTFLQLPVYISLPVKVIVTAYGLFLVFFEGPLFTTEWIKLILADFWLNGGYMISGQWYALTDLFRSFLFFLLLAIMSYLLFYWTIYARRGLFFLVFTVVYITVIDTFTMYDATYAIMRTFIVGFLLLGLLAIYRMMEKETFNHVPSFLPLKIGLLLVALITSASILGFLSPKPEPQWDDPIPYVRAAVGLEDPSAEGGEGEQRIGYGDNDEQLGGGFVQDDSPLFYAALEEGQYWRGETKDFYTGRGWETTTPEQPAEEPVLEDLQSEGATFFKRDTEVFFNGETARMYPHLFYPGTLLTYSTVSDAELLKDQYTERAATFRNGAPVELSTYLIEYAHPEYDIEGLRNASENISDDIDYYYTQLPEDIPDRVRELAVELTEDQTNQYDRAKAIEQYFQSPDFTYETEDVPVPDEGQDYVDQFLFETQRGYCDNFSTSMVVMLRSIDIPARWVKGFTQGEMVDTLDDGLELYEVTNGNAHSWVEVYFPEVGWVPFEPTRGFDSAYEFNEPEVEGNEETELAEENEQEDRDIEDVFAELEDAEESEAASSANETAGPNVSSNALLAIFFLLILAIVILIYHKKIARIVVLTQFKHKSNYEGVFERAYGRLLWLLGYIGYKRQDGETLREYAKRIDASFGGDDMLRLTEEYERIYYGRKKSSESWEHYKKHWIRLLQQINS</sequence>
<accession>A0AAJ2NRJ6</accession>
<dbReference type="Gene3D" id="3.10.620.30">
    <property type="match status" value="1"/>
</dbReference>
<dbReference type="Proteomes" id="UP001285636">
    <property type="component" value="Unassembled WGS sequence"/>
</dbReference>
<feature type="transmembrane region" description="Helical" evidence="2">
    <location>
        <begin position="615"/>
        <end position="632"/>
    </location>
</feature>
<dbReference type="EMBL" id="JAWJAY010000008">
    <property type="protein sequence ID" value="MDV2887201.1"/>
    <property type="molecule type" value="Genomic_DNA"/>
</dbReference>
<feature type="transmembrane region" description="Helical" evidence="2">
    <location>
        <begin position="144"/>
        <end position="164"/>
    </location>
</feature>
<evidence type="ECO:0000259" key="3">
    <source>
        <dbReference type="SMART" id="SM00460"/>
    </source>
</evidence>
<keyword evidence="2" id="KW-0472">Membrane</keyword>
<evidence type="ECO:0000256" key="1">
    <source>
        <dbReference type="SAM" id="MobiDB-lite"/>
    </source>
</evidence>
<feature type="transmembrane region" description="Helical" evidence="2">
    <location>
        <begin position="16"/>
        <end position="34"/>
    </location>
</feature>
<dbReference type="SMART" id="SM00460">
    <property type="entry name" value="TGc"/>
    <property type="match status" value="1"/>
</dbReference>
<feature type="transmembrane region" description="Helical" evidence="2">
    <location>
        <begin position="202"/>
        <end position="223"/>
    </location>
</feature>
<evidence type="ECO:0000313" key="5">
    <source>
        <dbReference type="Proteomes" id="UP001285636"/>
    </source>
</evidence>
<evidence type="ECO:0000313" key="4">
    <source>
        <dbReference type="EMBL" id="MDV2887201.1"/>
    </source>
</evidence>
<feature type="transmembrane region" description="Helical" evidence="2">
    <location>
        <begin position="72"/>
        <end position="97"/>
    </location>
</feature>
<feature type="transmembrane region" description="Helical" evidence="2">
    <location>
        <begin position="117"/>
        <end position="137"/>
    </location>
</feature>
<dbReference type="PANTHER" id="PTHR42736">
    <property type="entry name" value="PROTEIN-GLUTAMINE GAMMA-GLUTAMYLTRANSFERASE"/>
    <property type="match status" value="1"/>
</dbReference>
<feature type="domain" description="Transglutaminase-like" evidence="3">
    <location>
        <begin position="477"/>
        <end position="552"/>
    </location>
</feature>
<dbReference type="Pfam" id="PF11992">
    <property type="entry name" value="TgpA_N"/>
    <property type="match status" value="1"/>
</dbReference>
<protein>
    <submittedName>
        <fullName evidence="4">TransglutaminaseTgpA domain-containing protein</fullName>
    </submittedName>
</protein>
<evidence type="ECO:0000256" key="2">
    <source>
        <dbReference type="SAM" id="Phobius"/>
    </source>
</evidence>
<dbReference type="InterPro" id="IPR038765">
    <property type="entry name" value="Papain-like_cys_pep_sf"/>
</dbReference>
<keyword evidence="2" id="KW-0812">Transmembrane</keyword>
<dbReference type="InterPro" id="IPR025403">
    <property type="entry name" value="TgpA-like_C"/>
</dbReference>
<keyword evidence="2" id="KW-1133">Transmembrane helix</keyword>
<dbReference type="PANTHER" id="PTHR42736:SF1">
    <property type="entry name" value="PROTEIN-GLUTAMINE GAMMA-GLUTAMYLTRANSFERASE"/>
    <property type="match status" value="1"/>
</dbReference>
<comment type="caution">
    <text evidence="4">The sequence shown here is derived from an EMBL/GenBank/DDBJ whole genome shotgun (WGS) entry which is preliminary data.</text>
</comment>
<dbReference type="SUPFAM" id="SSF54001">
    <property type="entry name" value="Cysteine proteinases"/>
    <property type="match status" value="1"/>
</dbReference>
<dbReference type="Pfam" id="PF13559">
    <property type="entry name" value="DUF4129"/>
    <property type="match status" value="1"/>
</dbReference>
<organism evidence="4 5">
    <name type="scientific">Alkalihalophilus pseudofirmus</name>
    <name type="common">Bacillus pseudofirmus</name>
    <dbReference type="NCBI Taxonomy" id="79885"/>
    <lineage>
        <taxon>Bacteria</taxon>
        <taxon>Bacillati</taxon>
        <taxon>Bacillota</taxon>
        <taxon>Bacilli</taxon>
        <taxon>Bacillales</taxon>
        <taxon>Bacillaceae</taxon>
        <taxon>Alkalihalophilus</taxon>
    </lineage>
</organism>
<reference evidence="4" key="1">
    <citation type="submission" date="2023-10" db="EMBL/GenBank/DDBJ databases">
        <title>Screening of Alkalihalophilus pseudofirmusBZ-TG-HK211 and Its Alleviation of Salt Stress on Rapeseed Growth.</title>
        <authorList>
            <person name="Zhao B."/>
            <person name="Guo T."/>
        </authorList>
    </citation>
    <scope>NUCLEOTIDE SEQUENCE</scope>
    <source>
        <strain evidence="4">BZ-TG-HK211</strain>
    </source>
</reference>